<dbReference type="Pfam" id="PF08241">
    <property type="entry name" value="Methyltransf_11"/>
    <property type="match status" value="1"/>
</dbReference>
<keyword evidence="3" id="KW-1185">Reference proteome</keyword>
<accession>A0A2A7ME59</accession>
<keyword evidence="2" id="KW-0808">Transferase</keyword>
<evidence type="ECO:0000313" key="2">
    <source>
        <dbReference type="EMBL" id="PEG29946.1"/>
    </source>
</evidence>
<dbReference type="STRING" id="137838.GCA_001458595_01226"/>
<feature type="domain" description="Methyltransferase type 11" evidence="1">
    <location>
        <begin position="56"/>
        <end position="142"/>
    </location>
</feature>
<dbReference type="GO" id="GO:0008757">
    <property type="term" value="F:S-adenosylmethionine-dependent methyltransferase activity"/>
    <property type="evidence" value="ECO:0007669"/>
    <property type="project" value="InterPro"/>
</dbReference>
<dbReference type="Gene3D" id="3.40.50.150">
    <property type="entry name" value="Vaccinia Virus protein VP39"/>
    <property type="match status" value="1"/>
</dbReference>
<dbReference type="OrthoDB" id="9808140at2"/>
<dbReference type="PANTHER" id="PTHR43591:SF110">
    <property type="entry name" value="RHODANESE DOMAIN-CONTAINING PROTEIN"/>
    <property type="match status" value="1"/>
</dbReference>
<dbReference type="RefSeq" id="WP_058294113.1">
    <property type="nucleotide sequence ID" value="NZ_CAMRXG010000057.1"/>
</dbReference>
<dbReference type="CDD" id="cd02440">
    <property type="entry name" value="AdoMet_MTases"/>
    <property type="match status" value="1"/>
</dbReference>
<dbReference type="EMBL" id="PDCJ01000002">
    <property type="protein sequence ID" value="PEG29946.1"/>
    <property type="molecule type" value="Genomic_DNA"/>
</dbReference>
<gene>
    <name evidence="2" type="ORF">CQ394_14970</name>
</gene>
<proteinExistence type="predicted"/>
<dbReference type="PANTHER" id="PTHR43591">
    <property type="entry name" value="METHYLTRANSFERASE"/>
    <property type="match status" value="1"/>
</dbReference>
<name>A0A2A7ME59_9CLOT</name>
<reference evidence="2 3" key="1">
    <citation type="submission" date="2017-10" db="EMBL/GenBank/DDBJ databases">
        <title>Effective Description of Clostridium neonatale sp. nov. linked to necrotizing enterocolitis in neonates and a clarification of species assignable to the genus Clostridium (Prazmowski 1880) emend. Lawson and Rainey 2016.</title>
        <authorList>
            <person name="Bernard K."/>
            <person name="Burdz T."/>
            <person name="Wiebe D."/>
            <person name="Balcewich B."/>
            <person name="Alfa M."/>
            <person name="Bernier A.-M."/>
        </authorList>
    </citation>
    <scope>NUCLEOTIDE SEQUENCE [LARGE SCALE GENOMIC DNA]</scope>
    <source>
        <strain evidence="2 3">LCDC99A005</strain>
    </source>
</reference>
<protein>
    <submittedName>
        <fullName evidence="2">Class I SAM-dependent methyltransferase</fullName>
    </submittedName>
</protein>
<dbReference type="Proteomes" id="UP000220840">
    <property type="component" value="Unassembled WGS sequence"/>
</dbReference>
<organism evidence="2 3">
    <name type="scientific">Clostridium neonatale</name>
    <dbReference type="NCBI Taxonomy" id="137838"/>
    <lineage>
        <taxon>Bacteria</taxon>
        <taxon>Bacillati</taxon>
        <taxon>Bacillota</taxon>
        <taxon>Clostridia</taxon>
        <taxon>Eubacteriales</taxon>
        <taxon>Clostridiaceae</taxon>
        <taxon>Clostridium</taxon>
    </lineage>
</organism>
<dbReference type="GO" id="GO:0032259">
    <property type="term" value="P:methylation"/>
    <property type="evidence" value="ECO:0007669"/>
    <property type="project" value="UniProtKB-KW"/>
</dbReference>
<sequence length="186" mass="21487">MNDNMSYWKEVWERKGNSYAISLEEFDGYEDTCANVKEIADYITKELCITENDTILEVACGAGGLAQYLKYKKYVGVDYSNSLVKKHIEILKNSVLCGEANDLIFKDKSFDYVICFGAFHYFPSHEYSNQAISEFKRIAKKGIFIGDLPLTSHRDTHLLYKKEDFSDWKITDGCYNPCRFNISLKL</sequence>
<dbReference type="SUPFAM" id="SSF53335">
    <property type="entry name" value="S-adenosyl-L-methionine-dependent methyltransferases"/>
    <property type="match status" value="1"/>
</dbReference>
<dbReference type="InterPro" id="IPR013216">
    <property type="entry name" value="Methyltransf_11"/>
</dbReference>
<dbReference type="AlphaFoldDB" id="A0A2A7ME59"/>
<keyword evidence="2" id="KW-0489">Methyltransferase</keyword>
<comment type="caution">
    <text evidence="2">The sequence shown here is derived from an EMBL/GenBank/DDBJ whole genome shotgun (WGS) entry which is preliminary data.</text>
</comment>
<evidence type="ECO:0000259" key="1">
    <source>
        <dbReference type="Pfam" id="PF08241"/>
    </source>
</evidence>
<evidence type="ECO:0000313" key="3">
    <source>
        <dbReference type="Proteomes" id="UP000220840"/>
    </source>
</evidence>
<dbReference type="InterPro" id="IPR029063">
    <property type="entry name" value="SAM-dependent_MTases_sf"/>
</dbReference>